<feature type="coiled-coil region" evidence="1">
    <location>
        <begin position="570"/>
        <end position="839"/>
    </location>
</feature>
<dbReference type="Proteomes" id="UP000289952">
    <property type="component" value="Chromosome"/>
</dbReference>
<gene>
    <name evidence="2" type="ORF">NCTC10118_00168</name>
</gene>
<accession>A0A449ACV7</accession>
<evidence type="ECO:0000313" key="3">
    <source>
        <dbReference type="Proteomes" id="UP000289952"/>
    </source>
</evidence>
<name>A0A449ACV7_9BACT</name>
<reference evidence="2 3" key="1">
    <citation type="submission" date="2019-01" db="EMBL/GenBank/DDBJ databases">
        <authorList>
            <consortium name="Pathogen Informatics"/>
        </authorList>
    </citation>
    <scope>NUCLEOTIDE SEQUENCE [LARGE SCALE GENOMIC DNA]</scope>
    <source>
        <strain evidence="2 3">NCTC10118</strain>
    </source>
</reference>
<keyword evidence="3" id="KW-1185">Reference proteome</keyword>
<dbReference type="RefSeq" id="WP_129621051.1">
    <property type="nucleotide sequence ID" value="NZ_LR214972.1"/>
</dbReference>
<dbReference type="Gene3D" id="1.10.287.1490">
    <property type="match status" value="1"/>
</dbReference>
<evidence type="ECO:0000313" key="2">
    <source>
        <dbReference type="EMBL" id="VEU62855.1"/>
    </source>
</evidence>
<feature type="coiled-coil region" evidence="1">
    <location>
        <begin position="413"/>
        <end position="531"/>
    </location>
</feature>
<evidence type="ECO:0000256" key="1">
    <source>
        <dbReference type="SAM" id="Coils"/>
    </source>
</evidence>
<feature type="coiled-coil region" evidence="1">
    <location>
        <begin position="51"/>
        <end position="103"/>
    </location>
</feature>
<proteinExistence type="predicted"/>
<dbReference type="AlphaFoldDB" id="A0A449ACV7"/>
<organism evidence="2 3">
    <name type="scientific">Mycoplasmopsis bovirhinis</name>
    <dbReference type="NCBI Taxonomy" id="29553"/>
    <lineage>
        <taxon>Bacteria</taxon>
        <taxon>Bacillati</taxon>
        <taxon>Mycoplasmatota</taxon>
        <taxon>Mycoplasmoidales</taxon>
        <taxon>Metamycoplasmataceae</taxon>
        <taxon>Mycoplasmopsis</taxon>
    </lineage>
</organism>
<protein>
    <submittedName>
        <fullName evidence="2">Chromosome segregation protein SMC</fullName>
    </submittedName>
</protein>
<sequence length="894" mass="103615">MTIKLKNTLKLLLVVGTLGAAAGSIPLVINFVKKTPVEEQKPRTINWSISISTLSNELKGLIQEVKTSQESYQNQIDKYNQSIEENNAKIVQAKTKLNETTQKNQLLSNHDLNIEVINNHFNSLIELVNNDIFKQNLVKYIHDIDPSLKESSEFYKKIKPTKENSLYIIKDIITKNNELKKLIDNNQNFFSNSKHNLETSEKLDTLADQFLKRINSINEGQLTISATRDFLLMYERFLKTIKNNQYIKEFSPEILTLETNIAEKEIDNSQNKTKLASGAISLLNVLALYNNEITNYINENIAKLNTLIIDNVQESQITSIYLETIQSLSIYQKQFNSDYKNILNTLKTTFASNQELIAKLDEYHEDFNNLTKELDKNLRSGTTEEQLRISANNINITSQKITSSFASLLELFSNKLANEYQKLTENYQLLKEDNLQYQNKVAQIEALKQKMKLTQDEIEVLENEIIKIRNSKEIVPEIAELNIQIANQDINKKTKEIKEFKEQIINTQEEANNLENNIKQKTLEINTIINQNNILFINSSYFQNILKRNLSQIQSLTNEIKILTLRNNYNENKNKELEILLDKRQKHSDLLTTQVSELNDEILTKQEDIKILKEEIVVLNKQNEEQNNENLDLQREINRKNTKILELENEVLLLKNQINELNIVIAQKEDLIDQLTIENQNLNNELIKEKNQKEETQRQNNLLQNQKDNLANQNNALQGELNNQNALINQLRQENADLNRQISQQNQIINNLNKQNQNNNNRINELVKELDQEIIKNNQLVAENLNHTNALKQANNLIKTLESQVTNLKQTITSLEATNASLRNKVTNALGKLENILKQLNNYKATFTLQPTSQTITNYTRYENRIAYEISYNSLNTLRTTIINLLNEVLNILR</sequence>
<dbReference type="EMBL" id="LR214972">
    <property type="protein sequence ID" value="VEU62855.1"/>
    <property type="molecule type" value="Genomic_DNA"/>
</dbReference>
<keyword evidence="1" id="KW-0175">Coiled coil</keyword>